<dbReference type="Proteomes" id="UP000224303">
    <property type="component" value="Unassembled WGS sequence"/>
</dbReference>
<organism evidence="1 2">
    <name type="scientific">Enterococcus faecium</name>
    <name type="common">Streptococcus faecium</name>
    <dbReference type="NCBI Taxonomy" id="1352"/>
    <lineage>
        <taxon>Bacteria</taxon>
        <taxon>Bacillati</taxon>
        <taxon>Bacillota</taxon>
        <taxon>Bacilli</taxon>
        <taxon>Lactobacillales</taxon>
        <taxon>Enterococcaceae</taxon>
        <taxon>Enterococcus</taxon>
    </lineage>
</organism>
<protein>
    <submittedName>
        <fullName evidence="1">Uncharacterized protein</fullName>
    </submittedName>
</protein>
<proteinExistence type="predicted"/>
<dbReference type="RefSeq" id="WP_002340829.1">
    <property type="nucleotide sequence ID" value="NZ_JANBYQ010000068.1"/>
</dbReference>
<reference evidence="1 2" key="1">
    <citation type="submission" date="2017-10" db="EMBL/GenBank/DDBJ databases">
        <title>Draft genomes of the Enterococcus faecium isolated from human feces before and after Helicobacter pylori eradication therapy.</title>
        <authorList>
            <person name="Prianichniikov N.A."/>
            <person name="Glushchenko O.E."/>
            <person name="Malakhova M.V."/>
        </authorList>
    </citation>
    <scope>NUCLEOTIDE SEQUENCE [LARGE SCALE GENOMIC DNA]</scope>
    <source>
        <strain evidence="1 2">Hp_5-7</strain>
    </source>
</reference>
<sequence>MINIKLNKKEISLIEELVTEFLYQHPQLNDIEYDNEGNPYEYKDGYISYDSYGPTKIKEINQLTYKLKSFT</sequence>
<name>A0A2G0E8S7_ENTFC</name>
<evidence type="ECO:0000313" key="1">
    <source>
        <dbReference type="EMBL" id="PHL20893.1"/>
    </source>
</evidence>
<dbReference type="EMBL" id="PCGC01000031">
    <property type="protein sequence ID" value="PHL20893.1"/>
    <property type="molecule type" value="Genomic_DNA"/>
</dbReference>
<dbReference type="AlphaFoldDB" id="A0A2G0E8S7"/>
<evidence type="ECO:0000313" key="2">
    <source>
        <dbReference type="Proteomes" id="UP000224303"/>
    </source>
</evidence>
<comment type="caution">
    <text evidence="1">The sequence shown here is derived from an EMBL/GenBank/DDBJ whole genome shotgun (WGS) entry which is preliminary data.</text>
</comment>
<accession>A0A2G0E8S7</accession>
<gene>
    <name evidence="1" type="ORF">CQR37_11530</name>
</gene>